<evidence type="ECO:0000313" key="2">
    <source>
        <dbReference type="EMBL" id="PIS05798.1"/>
    </source>
</evidence>
<gene>
    <name evidence="2" type="ORF">COT80_03460</name>
</gene>
<evidence type="ECO:0000313" key="3">
    <source>
        <dbReference type="Proteomes" id="UP000229056"/>
    </source>
</evidence>
<evidence type="ECO:0000256" key="1">
    <source>
        <dbReference type="SAM" id="MobiDB-lite"/>
    </source>
</evidence>
<comment type="caution">
    <text evidence="2">The sequence shown here is derived from an EMBL/GenBank/DDBJ whole genome shotgun (WGS) entry which is preliminary data.</text>
</comment>
<protein>
    <submittedName>
        <fullName evidence="2">Uncharacterized protein</fullName>
    </submittedName>
</protein>
<reference evidence="3" key="1">
    <citation type="submission" date="2017-09" db="EMBL/GenBank/DDBJ databases">
        <title>Depth-based differentiation of microbial function through sediment-hosted aquifers and enrichment of novel symbionts in the deep terrestrial subsurface.</title>
        <authorList>
            <person name="Probst A.J."/>
            <person name="Ladd B."/>
            <person name="Jarett J.K."/>
            <person name="Geller-Mcgrath D.E."/>
            <person name="Sieber C.M.K."/>
            <person name="Emerson J.B."/>
            <person name="Anantharaman K."/>
            <person name="Thomas B.C."/>
            <person name="Malmstrom R."/>
            <person name="Stieglmeier M."/>
            <person name="Klingl A."/>
            <person name="Woyke T."/>
            <person name="Ryan C.M."/>
            <person name="Banfield J.F."/>
        </authorList>
    </citation>
    <scope>NUCLEOTIDE SEQUENCE [LARGE SCALE GENOMIC DNA]</scope>
</reference>
<feature type="compositionally biased region" description="Polar residues" evidence="1">
    <location>
        <begin position="128"/>
        <end position="139"/>
    </location>
</feature>
<dbReference type="Proteomes" id="UP000229056">
    <property type="component" value="Unassembled WGS sequence"/>
</dbReference>
<name>A0A2H0W371_9BACT</name>
<dbReference type="EMBL" id="PEZY01000012">
    <property type="protein sequence ID" value="PIS05798.1"/>
    <property type="molecule type" value="Genomic_DNA"/>
</dbReference>
<accession>A0A2H0W371</accession>
<organism evidence="2 3">
    <name type="scientific">Candidatus Buchananbacteria bacterium CG10_big_fil_rev_8_21_14_0_10_33_19</name>
    <dbReference type="NCBI Taxonomy" id="1974525"/>
    <lineage>
        <taxon>Bacteria</taxon>
        <taxon>Candidatus Buchananiibacteriota</taxon>
    </lineage>
</organism>
<proteinExistence type="predicted"/>
<sequence>MPLFRQSQIQKHTPKTINLPNLYKNLLNVNDLSATDKINIMKALEKSGYDYTTSSKILGGKDLNISKVKELAGHLSKAGLKGFTQNDTNRIVDKYVRKEAIKKKNIAGRRREFMMEGLQEDIYKSKTPRLQNSKITPPKTSGGVKLGF</sequence>
<dbReference type="AlphaFoldDB" id="A0A2H0W371"/>
<feature type="region of interest" description="Disordered" evidence="1">
    <location>
        <begin position="127"/>
        <end position="148"/>
    </location>
</feature>